<sequence length="56" mass="6582">MSYSQPEELEQYFKQKEEQEKQAEQEAKELSAYEACVLKESARVKELIEQAQNKGE</sequence>
<dbReference type="RefSeq" id="WP_167367074.1">
    <property type="nucleotide sequence ID" value="NZ_FUGD01000128.1"/>
</dbReference>
<dbReference type="AlphaFoldDB" id="A0A1R4EI99"/>
<proteinExistence type="predicted"/>
<dbReference type="STRING" id="1945520.A1019T_02173"/>
<gene>
    <name evidence="2" type="ORF">A1019T_02173</name>
</gene>
<organism evidence="2 3">
    <name type="scientific">Psychrobacter pasteurii</name>
    <dbReference type="NCBI Taxonomy" id="1945520"/>
    <lineage>
        <taxon>Bacteria</taxon>
        <taxon>Pseudomonadati</taxon>
        <taxon>Pseudomonadota</taxon>
        <taxon>Gammaproteobacteria</taxon>
        <taxon>Moraxellales</taxon>
        <taxon>Moraxellaceae</taxon>
        <taxon>Psychrobacter</taxon>
    </lineage>
</organism>
<name>A0A1R4EI99_9GAMM</name>
<protein>
    <submittedName>
        <fullName evidence="2">Uncharacterized protein</fullName>
    </submittedName>
</protein>
<evidence type="ECO:0000313" key="3">
    <source>
        <dbReference type="Proteomes" id="UP000188169"/>
    </source>
</evidence>
<keyword evidence="3" id="KW-1185">Reference proteome</keyword>
<feature type="coiled-coil region" evidence="1">
    <location>
        <begin position="9"/>
        <end position="36"/>
    </location>
</feature>
<evidence type="ECO:0000256" key="1">
    <source>
        <dbReference type="SAM" id="Coils"/>
    </source>
</evidence>
<reference evidence="3" key="1">
    <citation type="submission" date="2017-02" db="EMBL/GenBank/DDBJ databases">
        <authorList>
            <person name="Mornico D."/>
        </authorList>
    </citation>
    <scope>NUCLEOTIDE SEQUENCE [LARGE SCALE GENOMIC DNA]</scope>
</reference>
<dbReference type="Proteomes" id="UP000188169">
    <property type="component" value="Unassembled WGS sequence"/>
</dbReference>
<evidence type="ECO:0000313" key="2">
    <source>
        <dbReference type="EMBL" id="SJM38183.1"/>
    </source>
</evidence>
<keyword evidence="1" id="KW-0175">Coiled coil</keyword>
<accession>A0A1R4EI99</accession>
<dbReference type="EMBL" id="FUGD01000128">
    <property type="protein sequence ID" value="SJM38183.1"/>
    <property type="molecule type" value="Genomic_DNA"/>
</dbReference>